<sequence>MDAEAPREMDSTVSCNEYDPENGLLEDHWDCFGAPPYFATLRGDYKDVLAPEQGSQEDTRSLGAGEVYGVLDFCCHRVPAWYRSEVNRIVQLAETKRLAVKDGTTSSEDKHLDAWESSHSAYIDQQTQTPGTRASGPSLIATIKTKPAPKPRSKPTRTQPSRTAKRKAPEPEDPKTRSTAKRRKTAANRGTDGAGGTYHIPKPTFTSALHLSLPASEAIQGKICHHSYRSFRNRLIARVTSKMVCLYARRATEKPKLPHRRCVLQGYETAAPWCAPGERTTEEVQQGELVTRCSPAPEPEMLASPSCANWPPPAKVRSRMAREHVEQNVVEFEGLLFLVDICGDPPVPRVMML</sequence>
<dbReference type="Proteomes" id="UP001174691">
    <property type="component" value="Unassembled WGS sequence"/>
</dbReference>
<keyword evidence="3" id="KW-1185">Reference proteome</keyword>
<proteinExistence type="predicted"/>
<comment type="caution">
    <text evidence="2">The sequence shown here is derived from an EMBL/GenBank/DDBJ whole genome shotgun (WGS) entry which is preliminary data.</text>
</comment>
<dbReference type="EMBL" id="JANBVN010000001">
    <property type="protein sequence ID" value="KAJ9165832.1"/>
    <property type="molecule type" value="Genomic_DNA"/>
</dbReference>
<dbReference type="AlphaFoldDB" id="A0AA38SN05"/>
<reference evidence="2" key="1">
    <citation type="submission" date="2022-07" db="EMBL/GenBank/DDBJ databases">
        <title>Fungi with potential for degradation of polypropylene.</title>
        <authorList>
            <person name="Gostincar C."/>
        </authorList>
    </citation>
    <scope>NUCLEOTIDE SEQUENCE</scope>
    <source>
        <strain evidence="2">EXF-13287</strain>
    </source>
</reference>
<feature type="region of interest" description="Disordered" evidence="1">
    <location>
        <begin position="122"/>
        <end position="199"/>
    </location>
</feature>
<organism evidence="2 3">
    <name type="scientific">Coniochaeta hoffmannii</name>
    <dbReference type="NCBI Taxonomy" id="91930"/>
    <lineage>
        <taxon>Eukaryota</taxon>
        <taxon>Fungi</taxon>
        <taxon>Dikarya</taxon>
        <taxon>Ascomycota</taxon>
        <taxon>Pezizomycotina</taxon>
        <taxon>Sordariomycetes</taxon>
        <taxon>Sordariomycetidae</taxon>
        <taxon>Coniochaetales</taxon>
        <taxon>Coniochaetaceae</taxon>
        <taxon>Coniochaeta</taxon>
    </lineage>
</organism>
<evidence type="ECO:0000256" key="1">
    <source>
        <dbReference type="SAM" id="MobiDB-lite"/>
    </source>
</evidence>
<evidence type="ECO:0000313" key="3">
    <source>
        <dbReference type="Proteomes" id="UP001174691"/>
    </source>
</evidence>
<name>A0AA38SN05_9PEZI</name>
<feature type="compositionally biased region" description="Polar residues" evidence="1">
    <location>
        <begin position="122"/>
        <end position="132"/>
    </location>
</feature>
<accession>A0AA38SN05</accession>
<protein>
    <submittedName>
        <fullName evidence="2">Uncharacterized protein</fullName>
    </submittedName>
</protein>
<evidence type="ECO:0000313" key="2">
    <source>
        <dbReference type="EMBL" id="KAJ9165832.1"/>
    </source>
</evidence>
<feature type="compositionally biased region" description="Basic and acidic residues" evidence="1">
    <location>
        <begin position="167"/>
        <end position="176"/>
    </location>
</feature>
<gene>
    <name evidence="2" type="ORF">NKR19_g99</name>
</gene>